<evidence type="ECO:0000313" key="8">
    <source>
        <dbReference type="Proteomes" id="UP000305423"/>
    </source>
</evidence>
<dbReference type="GO" id="GO:0005524">
    <property type="term" value="F:ATP binding"/>
    <property type="evidence" value="ECO:0007669"/>
    <property type="project" value="UniProtKB-KW"/>
</dbReference>
<evidence type="ECO:0000259" key="5">
    <source>
        <dbReference type="PROSITE" id="PS51192"/>
    </source>
</evidence>
<dbReference type="GO" id="GO:0003676">
    <property type="term" value="F:nucleic acid binding"/>
    <property type="evidence" value="ECO:0007669"/>
    <property type="project" value="InterPro"/>
</dbReference>
<dbReference type="PANTHER" id="PTHR47961">
    <property type="entry name" value="DNA POLYMERASE THETA, PUTATIVE (AFU_ORTHOLOGUE AFUA_1G05260)-RELATED"/>
    <property type="match status" value="1"/>
</dbReference>
<evidence type="ECO:0000313" key="7">
    <source>
        <dbReference type="EMBL" id="TMN78322.1"/>
    </source>
</evidence>
<dbReference type="Pfam" id="PF00270">
    <property type="entry name" value="DEAD"/>
    <property type="match status" value="1"/>
</dbReference>
<organism evidence="7 8">
    <name type="scientific">Pseudoalteromonas piscicida</name>
    <dbReference type="NCBI Taxonomy" id="43662"/>
    <lineage>
        <taxon>Bacteria</taxon>
        <taxon>Pseudomonadati</taxon>
        <taxon>Pseudomonadota</taxon>
        <taxon>Gammaproteobacteria</taxon>
        <taxon>Alteromonadales</taxon>
        <taxon>Pseudoalteromonadaceae</taxon>
        <taxon>Pseudoalteromonas</taxon>
    </lineage>
</organism>
<dbReference type="InterPro" id="IPR003593">
    <property type="entry name" value="AAA+_ATPase"/>
</dbReference>
<dbReference type="InterPro" id="IPR027417">
    <property type="entry name" value="P-loop_NTPase"/>
</dbReference>
<feature type="domain" description="Helicase ATP-binding" evidence="5">
    <location>
        <begin position="152"/>
        <end position="314"/>
    </location>
</feature>
<reference evidence="8" key="2">
    <citation type="submission" date="2019-06" db="EMBL/GenBank/DDBJ databases">
        <title>Co-occurence of chitin degradation, pigmentation and bioactivity in marine Pseudoalteromonas.</title>
        <authorList>
            <person name="Sonnenschein E.C."/>
            <person name="Bech P.K."/>
        </authorList>
    </citation>
    <scope>NUCLEOTIDE SEQUENCE [LARGE SCALE GENOMIC DNA]</scope>
    <source>
        <strain evidence="8">S1607</strain>
    </source>
</reference>
<dbReference type="PROSITE" id="PS51192">
    <property type="entry name" value="HELICASE_ATP_BIND_1"/>
    <property type="match status" value="1"/>
</dbReference>
<accession>A0AAQ2IS22</accession>
<evidence type="ECO:0000256" key="3">
    <source>
        <dbReference type="ARBA" id="ARBA00022806"/>
    </source>
</evidence>
<dbReference type="EMBL" id="PNEL01000021">
    <property type="protein sequence ID" value="TMN78322.1"/>
    <property type="molecule type" value="Genomic_DNA"/>
</dbReference>
<dbReference type="SMART" id="SM00382">
    <property type="entry name" value="AAA"/>
    <property type="match status" value="1"/>
</dbReference>
<keyword evidence="2" id="KW-0378">Hydrolase</keyword>
<dbReference type="PANTHER" id="PTHR47961:SF6">
    <property type="entry name" value="DNA-DIRECTED DNA POLYMERASE"/>
    <property type="match status" value="1"/>
</dbReference>
<feature type="domain" description="Helicase C-terminal" evidence="6">
    <location>
        <begin position="394"/>
        <end position="560"/>
    </location>
</feature>
<keyword evidence="1" id="KW-0547">Nucleotide-binding</keyword>
<dbReference type="InterPro" id="IPR014001">
    <property type="entry name" value="Helicase_ATP-bd"/>
</dbReference>
<dbReference type="InterPro" id="IPR011545">
    <property type="entry name" value="DEAD/DEAH_box_helicase_dom"/>
</dbReference>
<dbReference type="InterPro" id="IPR001650">
    <property type="entry name" value="Helicase_C-like"/>
</dbReference>
<evidence type="ECO:0000259" key="6">
    <source>
        <dbReference type="PROSITE" id="PS51194"/>
    </source>
</evidence>
<comment type="caution">
    <text evidence="7">The sequence shown here is derived from an EMBL/GenBank/DDBJ whole genome shotgun (WGS) entry which is preliminary data.</text>
</comment>
<keyword evidence="3 7" id="KW-0347">Helicase</keyword>
<evidence type="ECO:0000256" key="1">
    <source>
        <dbReference type="ARBA" id="ARBA00022741"/>
    </source>
</evidence>
<dbReference type="SMART" id="SM00487">
    <property type="entry name" value="DEXDc"/>
    <property type="match status" value="1"/>
</dbReference>
<dbReference type="Gene3D" id="3.40.50.300">
    <property type="entry name" value="P-loop containing nucleotide triphosphate hydrolases"/>
    <property type="match status" value="2"/>
</dbReference>
<dbReference type="GO" id="GO:0004386">
    <property type="term" value="F:helicase activity"/>
    <property type="evidence" value="ECO:0007669"/>
    <property type="project" value="UniProtKB-KW"/>
</dbReference>
<reference evidence="7 8" key="1">
    <citation type="submission" date="2017-12" db="EMBL/GenBank/DDBJ databases">
        <authorList>
            <person name="Paulsen S."/>
            <person name="Gram L.K."/>
        </authorList>
    </citation>
    <scope>NUCLEOTIDE SEQUENCE [LARGE SCALE GENOMIC DNA]</scope>
    <source>
        <strain evidence="7 8">S1607</strain>
    </source>
</reference>
<gene>
    <name evidence="7" type="ORF">CWB74_08660</name>
</gene>
<name>A0AAQ2IS22_PSEO7</name>
<dbReference type="PROSITE" id="PS51194">
    <property type="entry name" value="HELICASE_CTER"/>
    <property type="match status" value="1"/>
</dbReference>
<evidence type="ECO:0000256" key="2">
    <source>
        <dbReference type="ARBA" id="ARBA00022801"/>
    </source>
</evidence>
<proteinExistence type="predicted"/>
<dbReference type="AlphaFoldDB" id="A0AAQ2IS22"/>
<dbReference type="SMART" id="SM00490">
    <property type="entry name" value="HELICc"/>
    <property type="match status" value="1"/>
</dbReference>
<evidence type="ECO:0000256" key="4">
    <source>
        <dbReference type="ARBA" id="ARBA00022840"/>
    </source>
</evidence>
<sequence length="866" mass="98227">MENSKKAASHIDFVSVLDKLLESQFLLDKSYDGEKIVITDSEIKRATWLASIAALGDGDQEKNLANAFGALLYLSDPDNEVYSRACYILQSRSGNLITSAHIPKIFSKETNAHLGDYGTLLNFELAANRAILQHTFSDETEIFFTKFQKSLWESLTDRKNIAISAPTSAGKSHIIKKYIYELVSKGSRTIFFIVPTKALINQVSNNLKFDLKDKAHVLTTYISTNFIDKKSIIYVLTPERCLKFLQDTKAVKKPDLVFVDEVHNVEDSSRGAKFENVIYRLINKFPLTQFVMAGPFIDNLSESLKKICNIDLVDHKTLSTPVFQIKAALTFYPKDKSAKYKIASPSGNVLSGTIKLKRTLYSKVKSNKGDALEVIADLFPHDDNNIYYAPKKSSAEKWASKIAPMIASKNPNIVDGADERIKDLISFLEEEVHPNYSLIRNLRLGVAYHHAGLPDIARQEVEELYINSSIRNIVCTSTLLQGVNLPADRLIVISPKVNNNDMTDFSFLNLIGRAGRANTKLFGEIYCIDVKEDEWAEDKLTKEKSKTVESSTSLFLRKNESELAKMASLSRAEIKDLTDDVNVYESISYMRSIYHTDIEHFKRMLGSSGISSSSVQAFSDELERIYDDMVIPVELLSKNPFIDPFLQNKLFLDIKKSGVFDWMITRFPVSKDGIDDSSVHISEQSYYQQFKTIFSKLDQIFEIESEVNGVNFNGNYVSINKLVMDSHHWMKGKKHRFFIDREIGGEVNDEKVIDKAARHITGHISKNITFIGVKYLMLWSDMVSYFLNEEELEKYSYILNLPSMLEMGSYDPTTLELMSYGINRSVALEISKKIKRMDIPVEQALSKINKSELSGLFNRHLVKAGY</sequence>
<dbReference type="Pfam" id="PF00271">
    <property type="entry name" value="Helicase_C"/>
    <property type="match status" value="1"/>
</dbReference>
<protein>
    <submittedName>
        <fullName evidence="7">DEAD/DEAH box helicase</fullName>
    </submittedName>
</protein>
<dbReference type="RefSeq" id="WP_045962848.1">
    <property type="nucleotide sequence ID" value="NZ_JXXW01000017.1"/>
</dbReference>
<keyword evidence="4" id="KW-0067">ATP-binding</keyword>
<dbReference type="InterPro" id="IPR050474">
    <property type="entry name" value="Hel308_SKI2-like"/>
</dbReference>
<dbReference type="Proteomes" id="UP000305423">
    <property type="component" value="Unassembled WGS sequence"/>
</dbReference>
<dbReference type="SUPFAM" id="SSF52540">
    <property type="entry name" value="P-loop containing nucleoside triphosphate hydrolases"/>
    <property type="match status" value="1"/>
</dbReference>
<dbReference type="GO" id="GO:0016787">
    <property type="term" value="F:hydrolase activity"/>
    <property type="evidence" value="ECO:0007669"/>
    <property type="project" value="UniProtKB-KW"/>
</dbReference>